<dbReference type="AlphaFoldDB" id="A0A4Y2JPR3"/>
<dbReference type="EMBL" id="BGPR01003784">
    <property type="protein sequence ID" value="GBM92391.1"/>
    <property type="molecule type" value="Genomic_DNA"/>
</dbReference>
<keyword evidence="2" id="KW-1185">Reference proteome</keyword>
<comment type="caution">
    <text evidence="1">The sequence shown here is derived from an EMBL/GenBank/DDBJ whole genome shotgun (WGS) entry which is preliminary data.</text>
</comment>
<protein>
    <submittedName>
        <fullName evidence="1">Uncharacterized protein</fullName>
    </submittedName>
</protein>
<sequence>MERCSSTSKNPLLIPNPFYKSLLRRTKSEISTIFLALFRVFASPFFQSRSPPDTQKQFAVIAEKTDLILIIDGSYLEPNHPQLGEGKDKKPIIAFRDEKKSTALLQAFILNEPASARYV</sequence>
<dbReference type="OrthoDB" id="10472198at2759"/>
<proteinExistence type="predicted"/>
<gene>
    <name evidence="1" type="ORF">AVEN_213230_1</name>
</gene>
<accession>A0A4Y2JPR3</accession>
<dbReference type="Proteomes" id="UP000499080">
    <property type="component" value="Unassembled WGS sequence"/>
</dbReference>
<name>A0A4Y2JPR3_ARAVE</name>
<evidence type="ECO:0000313" key="1">
    <source>
        <dbReference type="EMBL" id="GBM92391.1"/>
    </source>
</evidence>
<evidence type="ECO:0000313" key="2">
    <source>
        <dbReference type="Proteomes" id="UP000499080"/>
    </source>
</evidence>
<reference evidence="1 2" key="1">
    <citation type="journal article" date="2019" name="Sci. Rep.">
        <title>Orb-weaving spider Araneus ventricosus genome elucidates the spidroin gene catalogue.</title>
        <authorList>
            <person name="Kono N."/>
            <person name="Nakamura H."/>
            <person name="Ohtoshi R."/>
            <person name="Moran D.A.P."/>
            <person name="Shinohara A."/>
            <person name="Yoshida Y."/>
            <person name="Fujiwara M."/>
            <person name="Mori M."/>
            <person name="Tomita M."/>
            <person name="Arakawa K."/>
        </authorList>
    </citation>
    <scope>NUCLEOTIDE SEQUENCE [LARGE SCALE GENOMIC DNA]</scope>
</reference>
<organism evidence="1 2">
    <name type="scientific">Araneus ventricosus</name>
    <name type="common">Orbweaver spider</name>
    <name type="synonym">Epeira ventricosa</name>
    <dbReference type="NCBI Taxonomy" id="182803"/>
    <lineage>
        <taxon>Eukaryota</taxon>
        <taxon>Metazoa</taxon>
        <taxon>Ecdysozoa</taxon>
        <taxon>Arthropoda</taxon>
        <taxon>Chelicerata</taxon>
        <taxon>Arachnida</taxon>
        <taxon>Araneae</taxon>
        <taxon>Araneomorphae</taxon>
        <taxon>Entelegynae</taxon>
        <taxon>Araneoidea</taxon>
        <taxon>Araneidae</taxon>
        <taxon>Araneus</taxon>
    </lineage>
</organism>